<feature type="compositionally biased region" description="Polar residues" evidence="3">
    <location>
        <begin position="413"/>
        <end position="423"/>
    </location>
</feature>
<dbReference type="EMBL" id="CP119945">
    <property type="protein sequence ID" value="WFC99867.1"/>
    <property type="molecule type" value="Genomic_DNA"/>
</dbReference>
<keyword evidence="7" id="KW-1185">Reference proteome</keyword>
<evidence type="ECO:0000259" key="5">
    <source>
        <dbReference type="Pfam" id="PF12146"/>
    </source>
</evidence>
<evidence type="ECO:0000256" key="1">
    <source>
        <dbReference type="ARBA" id="ARBA00047591"/>
    </source>
</evidence>
<name>A0AAJ6CH39_9BASI</name>
<proteinExistence type="predicted"/>
<comment type="catalytic activity">
    <reaction evidence="1">
        <text>a diacylglycerol + H2O = a monoacylglycerol + a fatty acid + H(+)</text>
        <dbReference type="Rhea" id="RHEA:32731"/>
        <dbReference type="ChEBI" id="CHEBI:15377"/>
        <dbReference type="ChEBI" id="CHEBI:15378"/>
        <dbReference type="ChEBI" id="CHEBI:17408"/>
        <dbReference type="ChEBI" id="CHEBI:18035"/>
        <dbReference type="ChEBI" id="CHEBI:28868"/>
    </reaction>
</comment>
<feature type="region of interest" description="Disordered" evidence="3">
    <location>
        <begin position="480"/>
        <end position="514"/>
    </location>
</feature>
<dbReference type="InterPro" id="IPR051044">
    <property type="entry name" value="MAG_DAG_Lipase"/>
</dbReference>
<dbReference type="Gene3D" id="3.40.50.1820">
    <property type="entry name" value="alpha/beta hydrolase"/>
    <property type="match status" value="1"/>
</dbReference>
<reference evidence="6 7" key="1">
    <citation type="submission" date="2023-03" db="EMBL/GenBank/DDBJ databases">
        <title>Mating type loci evolution in Malassezia.</title>
        <authorList>
            <person name="Coelho M.A."/>
        </authorList>
    </citation>
    <scope>NUCLEOTIDE SEQUENCE [LARGE SCALE GENOMIC DNA]</scope>
    <source>
        <strain evidence="6 7">CBS 9725</strain>
    </source>
</reference>
<evidence type="ECO:0000313" key="6">
    <source>
        <dbReference type="EMBL" id="WFC99867.1"/>
    </source>
</evidence>
<organism evidence="6 7">
    <name type="scientific">Malassezia yamatoensis</name>
    <dbReference type="NCBI Taxonomy" id="253288"/>
    <lineage>
        <taxon>Eukaryota</taxon>
        <taxon>Fungi</taxon>
        <taxon>Dikarya</taxon>
        <taxon>Basidiomycota</taxon>
        <taxon>Ustilaginomycotina</taxon>
        <taxon>Malasseziomycetes</taxon>
        <taxon>Malasseziales</taxon>
        <taxon>Malasseziaceae</taxon>
        <taxon>Malassezia</taxon>
    </lineage>
</organism>
<evidence type="ECO:0000256" key="4">
    <source>
        <dbReference type="SAM" id="Phobius"/>
    </source>
</evidence>
<evidence type="ECO:0000256" key="2">
    <source>
        <dbReference type="ARBA" id="ARBA00048461"/>
    </source>
</evidence>
<feature type="transmembrane region" description="Helical" evidence="4">
    <location>
        <begin position="184"/>
        <end position="203"/>
    </location>
</feature>
<dbReference type="AlphaFoldDB" id="A0AAJ6CH39"/>
<evidence type="ECO:0000256" key="3">
    <source>
        <dbReference type="SAM" id="MobiDB-lite"/>
    </source>
</evidence>
<dbReference type="SUPFAM" id="SSF53474">
    <property type="entry name" value="alpha/beta-Hydrolases"/>
    <property type="match status" value="1"/>
</dbReference>
<evidence type="ECO:0000313" key="7">
    <source>
        <dbReference type="Proteomes" id="UP001219567"/>
    </source>
</evidence>
<accession>A0AAJ6CH39</accession>
<dbReference type="InterPro" id="IPR029058">
    <property type="entry name" value="AB_hydrolase_fold"/>
</dbReference>
<keyword evidence="4" id="KW-0472">Membrane</keyword>
<gene>
    <name evidence="6" type="ORF">MYAM1_002613</name>
</gene>
<dbReference type="Pfam" id="PF12146">
    <property type="entry name" value="Hydrolase_4"/>
    <property type="match status" value="1"/>
</dbReference>
<dbReference type="PANTHER" id="PTHR11614">
    <property type="entry name" value="PHOSPHOLIPASE-RELATED"/>
    <property type="match status" value="1"/>
</dbReference>
<feature type="compositionally biased region" description="Polar residues" evidence="3">
    <location>
        <begin position="434"/>
        <end position="445"/>
    </location>
</feature>
<dbReference type="InterPro" id="IPR022742">
    <property type="entry name" value="Hydrolase_4"/>
</dbReference>
<feature type="region of interest" description="Disordered" evidence="3">
    <location>
        <begin position="399"/>
        <end position="457"/>
    </location>
</feature>
<feature type="compositionally biased region" description="Polar residues" evidence="3">
    <location>
        <begin position="481"/>
        <end position="499"/>
    </location>
</feature>
<keyword evidence="4" id="KW-1133">Transmembrane helix</keyword>
<feature type="domain" description="Serine aminopeptidase S33" evidence="5">
    <location>
        <begin position="100"/>
        <end position="355"/>
    </location>
</feature>
<keyword evidence="4" id="KW-0812">Transmembrane</keyword>
<protein>
    <recommendedName>
        <fullName evidence="5">Serine aminopeptidase S33 domain-containing protein</fullName>
    </recommendedName>
</protein>
<comment type="catalytic activity">
    <reaction evidence="2">
        <text>a monoacylglycerol + H2O = glycerol + a fatty acid + H(+)</text>
        <dbReference type="Rhea" id="RHEA:15245"/>
        <dbReference type="ChEBI" id="CHEBI:15377"/>
        <dbReference type="ChEBI" id="CHEBI:15378"/>
        <dbReference type="ChEBI" id="CHEBI:17408"/>
        <dbReference type="ChEBI" id="CHEBI:17754"/>
        <dbReference type="ChEBI" id="CHEBI:28868"/>
    </reaction>
</comment>
<feature type="compositionally biased region" description="Basic and acidic residues" evidence="3">
    <location>
        <begin position="505"/>
        <end position="514"/>
    </location>
</feature>
<sequence length="538" mass="60453">MDGDEADSQHNAIVGAFLWIARQLWEVWLEPFLMWLGVYLPKDPTYGRWNIPFSKMEQRLHDNPDVTCTFHKVMMPNNYDWVWYQIWEDKLAQRATGREADMVFVHGTGVHSGTLASHSRRYLDAGFRLIVPDLPSHGYSTGMHVYQRKMKGYTDGIRQVIHDVAQRDDERLGKRTPKENRRTTFLLGLSFGGLAAILYPMYYPGSLRSDTSDPNEIPIDGIVAVGPIVGWSETDVKVGPLVRLVSHTVNFLKATRIELYVPHKKVVDKDPKVYKQLIDSDKRSHRGAFRVGHLFCIRDGTVDTVNLAKNFRTPIYVQHGLQDRVVLPAQSVNFLRLIKSDDVKMTIYPVCQHVIYRKAKTETEDLAGRVAVLEDNVAWMCDRSPGHGHIDRGVSFSSDISESLDSRPPNMQRMPSFSVSSGPATPGEAVLQQEPFSATSTSAQDSSEKPATGSVVSETIHSLTSQIDTALDSAATATAVPQASNELTNRGRSAVSKSSIAPPKSETRKKLDDMTEDQRIYRKDWTLAENLRPYDLVI</sequence>
<dbReference type="Proteomes" id="UP001219567">
    <property type="component" value="Chromosome 3"/>
</dbReference>